<gene>
    <name evidence="3" type="ORF">ACFQ0P_09400</name>
</gene>
<comment type="similarity">
    <text evidence="1">Belongs to the transferase hexapeptide repeat family.</text>
</comment>
<accession>A0ABW3AHZ9</accession>
<dbReference type="PANTHER" id="PTHR23416:SF23">
    <property type="entry name" value="ACETYLTRANSFERASE C18B11.09C-RELATED"/>
    <property type="match status" value="1"/>
</dbReference>
<dbReference type="Gene3D" id="2.160.10.10">
    <property type="entry name" value="Hexapeptide repeat proteins"/>
    <property type="match status" value="1"/>
</dbReference>
<evidence type="ECO:0000313" key="3">
    <source>
        <dbReference type="EMBL" id="MFD0790615.1"/>
    </source>
</evidence>
<comment type="caution">
    <text evidence="3">The sequence shown here is derived from an EMBL/GenBank/DDBJ whole genome shotgun (WGS) entry which is preliminary data.</text>
</comment>
<evidence type="ECO:0000256" key="2">
    <source>
        <dbReference type="ARBA" id="ARBA00022679"/>
    </source>
</evidence>
<dbReference type="SUPFAM" id="SSF51161">
    <property type="entry name" value="Trimeric LpxA-like enzymes"/>
    <property type="match status" value="1"/>
</dbReference>
<organism evidence="3 4">
    <name type="scientific">Microbacterium insulae</name>
    <dbReference type="NCBI Taxonomy" id="483014"/>
    <lineage>
        <taxon>Bacteria</taxon>
        <taxon>Bacillati</taxon>
        <taxon>Actinomycetota</taxon>
        <taxon>Actinomycetes</taxon>
        <taxon>Micrococcales</taxon>
        <taxon>Microbacteriaceae</taxon>
        <taxon>Microbacterium</taxon>
    </lineage>
</organism>
<dbReference type="EMBL" id="JBHTII010000001">
    <property type="protein sequence ID" value="MFD0790615.1"/>
    <property type="molecule type" value="Genomic_DNA"/>
</dbReference>
<evidence type="ECO:0000313" key="4">
    <source>
        <dbReference type="Proteomes" id="UP001597055"/>
    </source>
</evidence>
<keyword evidence="2" id="KW-0808">Transferase</keyword>
<sequence length="200" mass="22103">MDDTDPVIDLSQAPGERGAWDRPRWVVYAWGVVELLFVTNPWQISSRVRIAALRAFGARIGDGVVFRPRTRVRFPWKLEIGDRSWIGEGVWFHNQARITVGSDVVLSQETMLTTGSHAVHRDMALITRPIRVDDGAWVTTRCLVLGGSHIGRSAVVQPCTVVRGDVPPSVIWGAPPEARPGVVGIRRRAGQDVETPPSSR</sequence>
<proteinExistence type="inferred from homology"/>
<protein>
    <submittedName>
        <fullName evidence="3">Acetyltransferase</fullName>
    </submittedName>
</protein>
<reference evidence="4" key="1">
    <citation type="journal article" date="2019" name="Int. J. Syst. Evol. Microbiol.">
        <title>The Global Catalogue of Microorganisms (GCM) 10K type strain sequencing project: providing services to taxonomists for standard genome sequencing and annotation.</title>
        <authorList>
            <consortium name="The Broad Institute Genomics Platform"/>
            <consortium name="The Broad Institute Genome Sequencing Center for Infectious Disease"/>
            <person name="Wu L."/>
            <person name="Ma J."/>
        </authorList>
    </citation>
    <scope>NUCLEOTIDE SEQUENCE [LARGE SCALE GENOMIC DNA]</scope>
    <source>
        <strain evidence="4">CCUG 54523</strain>
    </source>
</reference>
<name>A0ABW3AHZ9_9MICO</name>
<evidence type="ECO:0000256" key="1">
    <source>
        <dbReference type="ARBA" id="ARBA00007274"/>
    </source>
</evidence>
<dbReference type="RefSeq" id="WP_378772011.1">
    <property type="nucleotide sequence ID" value="NZ_JBHTII010000001.1"/>
</dbReference>
<dbReference type="InterPro" id="IPR011004">
    <property type="entry name" value="Trimer_LpxA-like_sf"/>
</dbReference>
<dbReference type="Proteomes" id="UP001597055">
    <property type="component" value="Unassembled WGS sequence"/>
</dbReference>
<dbReference type="InterPro" id="IPR051159">
    <property type="entry name" value="Hexapeptide_acetyltransf"/>
</dbReference>
<keyword evidence="4" id="KW-1185">Reference proteome</keyword>
<dbReference type="PANTHER" id="PTHR23416">
    <property type="entry name" value="SIALIC ACID SYNTHASE-RELATED"/>
    <property type="match status" value="1"/>
</dbReference>